<dbReference type="AlphaFoldDB" id="A0A3N5XZY7"/>
<comment type="caution">
    <text evidence="2">The sequence shown here is derived from an EMBL/GenBank/DDBJ whole genome shotgun (WGS) entry which is preliminary data.</text>
</comment>
<keyword evidence="3" id="KW-1185">Reference proteome</keyword>
<keyword evidence="1" id="KW-0472">Membrane</keyword>
<sequence length="96" mass="10881">MAKTRQTLQAKRSIISKMLIFLSVCLIKSYQYGLSPLLGPRCRFHPTCSFYTLEALKTHGMRKGGWLSIKRILKCHPLHTGGVDPVPEKPKQNTNN</sequence>
<dbReference type="InterPro" id="IPR002696">
    <property type="entry name" value="Membr_insert_effic_factor_YidD"/>
</dbReference>
<keyword evidence="1" id="KW-1003">Cell membrane</keyword>
<evidence type="ECO:0000313" key="3">
    <source>
        <dbReference type="Proteomes" id="UP000275281"/>
    </source>
</evidence>
<accession>A0A3N5XZY7</accession>
<comment type="similarity">
    <text evidence="1">Belongs to the UPF0161 family.</text>
</comment>
<dbReference type="OrthoDB" id="9801753at2"/>
<dbReference type="HAMAP" id="MF_00386">
    <property type="entry name" value="UPF0161_YidD"/>
    <property type="match status" value="1"/>
</dbReference>
<comment type="subcellular location">
    <subcellularLocation>
        <location evidence="1">Cell membrane</location>
        <topology evidence="1">Peripheral membrane protein</topology>
        <orientation evidence="1">Cytoplasmic side</orientation>
    </subcellularLocation>
</comment>
<dbReference type="Proteomes" id="UP000275281">
    <property type="component" value="Unassembled WGS sequence"/>
</dbReference>
<dbReference type="NCBIfam" id="TIGR00278">
    <property type="entry name" value="membrane protein insertion efficiency factor YidD"/>
    <property type="match status" value="1"/>
</dbReference>
<dbReference type="PANTHER" id="PTHR33383">
    <property type="entry name" value="MEMBRANE PROTEIN INSERTION EFFICIENCY FACTOR-RELATED"/>
    <property type="match status" value="1"/>
</dbReference>
<evidence type="ECO:0000313" key="2">
    <source>
        <dbReference type="EMBL" id="RPJ66772.1"/>
    </source>
</evidence>
<dbReference type="EMBL" id="RPOK01000003">
    <property type="protein sequence ID" value="RPJ66772.1"/>
    <property type="molecule type" value="Genomic_DNA"/>
</dbReference>
<name>A0A3N5XZY7_9ALTE</name>
<evidence type="ECO:0000256" key="1">
    <source>
        <dbReference type="HAMAP-Rule" id="MF_00386"/>
    </source>
</evidence>
<proteinExistence type="inferred from homology"/>
<dbReference type="Pfam" id="PF01809">
    <property type="entry name" value="YidD"/>
    <property type="match status" value="1"/>
</dbReference>
<reference evidence="2 3" key="1">
    <citation type="submission" date="2018-11" db="EMBL/GenBank/DDBJ databases">
        <authorList>
            <person name="Ye M.-Q."/>
            <person name="Du Z.-J."/>
        </authorList>
    </citation>
    <scope>NUCLEOTIDE SEQUENCE [LARGE SCALE GENOMIC DNA]</scope>
    <source>
        <strain evidence="2 3">U0105</strain>
    </source>
</reference>
<protein>
    <recommendedName>
        <fullName evidence="1">Putative membrane protein insertion efficiency factor</fullName>
    </recommendedName>
</protein>
<organism evidence="2 3">
    <name type="scientific">Alteromonas sediminis</name>
    <dbReference type="NCBI Taxonomy" id="2259342"/>
    <lineage>
        <taxon>Bacteria</taxon>
        <taxon>Pseudomonadati</taxon>
        <taxon>Pseudomonadota</taxon>
        <taxon>Gammaproteobacteria</taxon>
        <taxon>Alteromonadales</taxon>
        <taxon>Alteromonadaceae</taxon>
        <taxon>Alteromonas/Salinimonas group</taxon>
        <taxon>Alteromonas</taxon>
    </lineage>
</organism>
<gene>
    <name evidence="2" type="primary">yidD</name>
    <name evidence="2" type="ORF">DRW07_11900</name>
</gene>
<dbReference type="SMART" id="SM01234">
    <property type="entry name" value="Haemolytic"/>
    <property type="match status" value="1"/>
</dbReference>
<dbReference type="GO" id="GO:0005886">
    <property type="term" value="C:plasma membrane"/>
    <property type="evidence" value="ECO:0007669"/>
    <property type="project" value="UniProtKB-SubCell"/>
</dbReference>
<dbReference type="PANTHER" id="PTHR33383:SF1">
    <property type="entry name" value="MEMBRANE PROTEIN INSERTION EFFICIENCY FACTOR-RELATED"/>
    <property type="match status" value="1"/>
</dbReference>
<comment type="function">
    <text evidence="1">Could be involved in insertion of integral membrane proteins into the membrane.</text>
</comment>